<dbReference type="GO" id="GO:0046873">
    <property type="term" value="F:metal ion transmembrane transporter activity"/>
    <property type="evidence" value="ECO:0007669"/>
    <property type="project" value="InterPro"/>
</dbReference>
<feature type="compositionally biased region" description="Polar residues" evidence="5">
    <location>
        <begin position="551"/>
        <end position="569"/>
    </location>
</feature>
<protein>
    <submittedName>
        <fullName evidence="7">Uncharacterized protein</fullName>
    </submittedName>
</protein>
<feature type="region of interest" description="Disordered" evidence="5">
    <location>
        <begin position="103"/>
        <end position="140"/>
    </location>
</feature>
<evidence type="ECO:0000256" key="2">
    <source>
        <dbReference type="ARBA" id="ARBA00022692"/>
    </source>
</evidence>
<proteinExistence type="predicted"/>
<dbReference type="Gene3D" id="1.20.58.340">
    <property type="entry name" value="Magnesium transport protein CorA, transmembrane region"/>
    <property type="match status" value="1"/>
</dbReference>
<dbReference type="VEuPathDB" id="FungiDB:GMDG_07359"/>
<dbReference type="RefSeq" id="XP_024326195.1">
    <property type="nucleotide sequence ID" value="XM_024466170.1"/>
</dbReference>
<gene>
    <name evidence="7" type="ORF">VC83_02509</name>
</gene>
<name>A0A177AIA5_9PEZI</name>
<feature type="compositionally biased region" description="Basic and acidic residues" evidence="5">
    <location>
        <begin position="31"/>
        <end position="46"/>
    </location>
</feature>
<accession>A0A177AIA5</accession>
<organism evidence="7">
    <name type="scientific">Pseudogymnoascus destructans</name>
    <dbReference type="NCBI Taxonomy" id="655981"/>
    <lineage>
        <taxon>Eukaryota</taxon>
        <taxon>Fungi</taxon>
        <taxon>Dikarya</taxon>
        <taxon>Ascomycota</taxon>
        <taxon>Pezizomycotina</taxon>
        <taxon>Leotiomycetes</taxon>
        <taxon>Thelebolales</taxon>
        <taxon>Thelebolaceae</taxon>
        <taxon>Pseudogymnoascus</taxon>
    </lineage>
</organism>
<feature type="region of interest" description="Disordered" evidence="5">
    <location>
        <begin position="31"/>
        <end position="54"/>
    </location>
</feature>
<keyword evidence="4 6" id="KW-0472">Membrane</keyword>
<dbReference type="GeneID" id="36285590"/>
<dbReference type="EMBL" id="KV441390">
    <property type="protein sequence ID" value="OAF60914.1"/>
    <property type="molecule type" value="Genomic_DNA"/>
</dbReference>
<evidence type="ECO:0000313" key="7">
    <source>
        <dbReference type="EMBL" id="OAF60914.1"/>
    </source>
</evidence>
<dbReference type="GO" id="GO:0016020">
    <property type="term" value="C:membrane"/>
    <property type="evidence" value="ECO:0007669"/>
    <property type="project" value="UniProtKB-SubCell"/>
</dbReference>
<feature type="transmembrane region" description="Helical" evidence="6">
    <location>
        <begin position="1153"/>
        <end position="1178"/>
    </location>
</feature>
<dbReference type="eggNOG" id="ENOG502S5DR">
    <property type="taxonomic scope" value="Eukaryota"/>
</dbReference>
<dbReference type="Proteomes" id="UP000077154">
    <property type="component" value="Unassembled WGS sequence"/>
</dbReference>
<sequence>MPKERLSDYQWLSRAPRTDTRPVRFDLDLERENDRRRAERSLRGSRDASGFVDENFPFVPGRSRIGRDRNKDRIIEDRERSLSPKFTEEPIASDNSDIIVTAGPDSNDDEYGGPAHSYRGRRSSNYSPSRFDERESSHFMRQRNRRRLNRFLGQRRDSLESSASCSASDSDIIDDAYSFTLTRHKRTTSGIEIVSDASEASEGDVGGVEPEKIVSQSLLAPKILNVFDSRYTGEGSVGGVQSARITVLPTPPQSHGQKKNRPPLFTWIHFEDSAMNFDDYQNGVAAVGGLSDIERQAISRLLARVGKRFDKPFQTSSGMKAKFLMPSLTAENIVNQTGSKTSKPRVVTWMSLPHFTLQKYKAGPARARPADHPIRSLMQARFSLVQKGRDMQQAVCHLLDTPGDYCFHIAQTWYLILDDSLLITCAGIRMSSLQGDAIKIAPEPSSKHHGTWPPFILVSSGRCLLWCFKVDECQTWFGFVLLFGEFWPGRLEFKHNGKTIRAADWPRIIAQAKRTNIRLTVDHRAPLRDKFEAPDNFIPVMRDYGKAASASKPTVTSKEQPGANTSSTIPGFIIHEYDQPPKQNMPGPPSDKGQQQTAKPATAEDAPEKSSAPSTEGYFDKPKPNPATPARPEESLNLLGVQNSPPKPNSIFAGFYVFAWLNSHPTAMLSPPLFASPLERPQSSRNRSSSSPSGVREETPTPKATPDIQWRVEEQDIRDDLREVDDFLKARSSVGDRIVYQECPLGSRDSIVEQLTRVKTKLMSSEKVNPEKVKILGTKEAIAAAADQIFQFFLPITFEGPTVQKYWGAIDSLILPDKSQKVKAQENTSQYYQGRQYRPKERRMRNFGCRNEDVPYIAEFLGQIARQVQPFKEFYAEARPADRLNIHLPEEFPKAWLYLLISVASTTKDMAVFEDHNSVVHDLLDKGMRKVVQETSKKSLLDSLVFTPFELATLINFQLLEGVTPYSQDIIEPYWQYLRSLEADIAANPVDRNHQDRIALFKQEIYVINDILNQQRRLLMLASPSASFRNSAAAFQNTHLNKIANDDYRSVVPNVYTQQPTMHGFNNATHHTRYDVANIEPFDVPIVVDNQGRSRTSQLAPTHPNGVLGILIYDAISLVDHKLRDIREMHDWVSHLQASNLQKIDTNKDRQEAAIYAFTIVTIVFLPLSTVAGIMGMNTVDIRDMEFSQWVFWAAAIPLMIIVITLCLIWAGELGNFWKGFRDLWRGRERARRKKVRKAAVNFAPTMAYTPMDRSSMYNTGSASVRDFDRHSVVVRERNRPEYVRGL</sequence>
<feature type="region of interest" description="Disordered" evidence="5">
    <location>
        <begin position="673"/>
        <end position="709"/>
    </location>
</feature>
<keyword evidence="2 6" id="KW-0812">Transmembrane</keyword>
<dbReference type="Pfam" id="PF01544">
    <property type="entry name" value="CorA"/>
    <property type="match status" value="1"/>
</dbReference>
<feature type="transmembrane region" description="Helical" evidence="6">
    <location>
        <begin position="1190"/>
        <end position="1211"/>
    </location>
</feature>
<dbReference type="OrthoDB" id="5286874at2759"/>
<evidence type="ECO:0000256" key="3">
    <source>
        <dbReference type="ARBA" id="ARBA00022989"/>
    </source>
</evidence>
<dbReference type="InterPro" id="IPR002523">
    <property type="entry name" value="MgTranspt_CorA/ZnTranspt_ZntB"/>
</dbReference>
<dbReference type="SUPFAM" id="SSF144083">
    <property type="entry name" value="Magnesium transport protein CorA, transmembrane region"/>
    <property type="match status" value="1"/>
</dbReference>
<evidence type="ECO:0000256" key="5">
    <source>
        <dbReference type="SAM" id="MobiDB-lite"/>
    </source>
</evidence>
<evidence type="ECO:0000256" key="4">
    <source>
        <dbReference type="ARBA" id="ARBA00023136"/>
    </source>
</evidence>
<dbReference type="InterPro" id="IPR045863">
    <property type="entry name" value="CorA_TM1_TM2"/>
</dbReference>
<keyword evidence="3 6" id="KW-1133">Transmembrane helix</keyword>
<reference evidence="7" key="1">
    <citation type="submission" date="2016-03" db="EMBL/GenBank/DDBJ databases">
        <title>Updated assembly of Pseudogymnoascus destructans, the fungus causing white-nose syndrome of bats.</title>
        <authorList>
            <person name="Palmer J.M."/>
            <person name="Drees K.P."/>
            <person name="Foster J.T."/>
            <person name="Lindner D.L."/>
        </authorList>
    </citation>
    <scope>NUCLEOTIDE SEQUENCE [LARGE SCALE GENOMIC DNA]</scope>
    <source>
        <strain evidence="7">20631-21</strain>
    </source>
</reference>
<feature type="compositionally biased region" description="Low complexity" evidence="5">
    <location>
        <begin position="680"/>
        <end position="693"/>
    </location>
</feature>
<comment type="subcellular location">
    <subcellularLocation>
        <location evidence="1">Membrane</location>
        <topology evidence="1">Multi-pass membrane protein</topology>
    </subcellularLocation>
</comment>
<evidence type="ECO:0000256" key="6">
    <source>
        <dbReference type="SAM" id="Phobius"/>
    </source>
</evidence>
<feature type="region of interest" description="Disordered" evidence="5">
    <location>
        <begin position="548"/>
        <end position="633"/>
    </location>
</feature>
<evidence type="ECO:0000256" key="1">
    <source>
        <dbReference type="ARBA" id="ARBA00004141"/>
    </source>
</evidence>